<proteinExistence type="predicted"/>
<organism evidence="1 2">
    <name type="scientific">Marssonina brunnea f. sp. multigermtubi (strain MB_m1)</name>
    <name type="common">Marssonina leaf spot fungus</name>
    <dbReference type="NCBI Taxonomy" id="1072389"/>
    <lineage>
        <taxon>Eukaryota</taxon>
        <taxon>Fungi</taxon>
        <taxon>Dikarya</taxon>
        <taxon>Ascomycota</taxon>
        <taxon>Pezizomycotina</taxon>
        <taxon>Leotiomycetes</taxon>
        <taxon>Helotiales</taxon>
        <taxon>Drepanopezizaceae</taxon>
        <taxon>Drepanopeziza</taxon>
    </lineage>
</organism>
<dbReference type="InParanoid" id="K1WWB3"/>
<evidence type="ECO:0000313" key="1">
    <source>
        <dbReference type="EMBL" id="EKD17341.1"/>
    </source>
</evidence>
<dbReference type="KEGG" id="mbe:MBM_04918"/>
<dbReference type="EMBL" id="JH921437">
    <property type="protein sequence ID" value="EKD17341.1"/>
    <property type="molecule type" value="Genomic_DNA"/>
</dbReference>
<accession>K1WWB3</accession>
<dbReference type="AlphaFoldDB" id="K1WWB3"/>
<reference evidence="1 2" key="1">
    <citation type="journal article" date="2012" name="BMC Genomics">
        <title>Sequencing the genome of Marssonina brunnea reveals fungus-poplar co-evolution.</title>
        <authorList>
            <person name="Zhu S."/>
            <person name="Cao Y.-Z."/>
            <person name="Jiang C."/>
            <person name="Tan B.-Y."/>
            <person name="Wang Z."/>
            <person name="Feng S."/>
            <person name="Zhang L."/>
            <person name="Su X.-H."/>
            <person name="Brejova B."/>
            <person name="Vinar T."/>
            <person name="Xu M."/>
            <person name="Wang M.-X."/>
            <person name="Zhang S.-G."/>
            <person name="Huang M.-R."/>
            <person name="Wu R."/>
            <person name="Zhou Y."/>
        </authorList>
    </citation>
    <scope>NUCLEOTIDE SEQUENCE [LARGE SCALE GENOMIC DNA]</scope>
    <source>
        <strain evidence="1 2">MB_m1</strain>
    </source>
</reference>
<gene>
    <name evidence="1" type="ORF">MBM_04918</name>
</gene>
<name>K1WWB3_MARBU</name>
<dbReference type="Proteomes" id="UP000006753">
    <property type="component" value="Unassembled WGS sequence"/>
</dbReference>
<dbReference type="HOGENOM" id="CLU_1166038_0_0_1"/>
<evidence type="ECO:0000313" key="2">
    <source>
        <dbReference type="Proteomes" id="UP000006753"/>
    </source>
</evidence>
<sequence length="238" mass="27133">MLKAEVRESRENLDGFQDIDKDVSFKMRQPRIIQSAFFRFLKQSRSKSIIFFTKKTKQSRKEADRIPDSASLSYRTLNAAQTPKPSISKLKTTLSVVIQSQSERITNLSSTLKRKRIEEKEDDEAGLVQDKKKEASFGIKRLIAKTMSIPFLYNAMVEVNPFGTGGNKPINEIPGRYKDFVVVYADGSVVNSMFTCYDGEDTALFLRLIGLEYEWKGRKGFIDEFGIKHYGANKKESA</sequence>
<protein>
    <submittedName>
        <fullName evidence="1">Uncharacterized protein</fullName>
    </submittedName>
</protein>
<keyword evidence="2" id="KW-1185">Reference proteome</keyword>